<gene>
    <name evidence="1" type="ORF">MS2017_1316</name>
    <name evidence="2" type="ORF">THERMOS_2210</name>
</gene>
<dbReference type="EMBL" id="CP024634">
    <property type="protein sequence ID" value="AYQ57009.1"/>
    <property type="molecule type" value="Genomic_DNA"/>
</dbReference>
<proteinExistence type="predicted"/>
<dbReference type="Proteomes" id="UP000643672">
    <property type="component" value="Unassembled WGS sequence"/>
</dbReference>
<sequence length="48" mass="5624">MFNDDIVPIFLKHLSIYLKTIKVMLLANKTYVTTLSNEELGNFYNDLE</sequence>
<organism evidence="1 3">
    <name type="scientific">Bathymodiolus thermophilus thioautotrophic gill symbiont</name>
    <dbReference type="NCBI Taxonomy" id="2360"/>
    <lineage>
        <taxon>Bacteria</taxon>
        <taxon>Pseudomonadati</taxon>
        <taxon>Pseudomonadota</taxon>
        <taxon>Gammaproteobacteria</taxon>
        <taxon>sulfur-oxidizing symbionts</taxon>
    </lineage>
</organism>
<dbReference type="AlphaFoldDB" id="A0A3G3IMN4"/>
<protein>
    <submittedName>
        <fullName evidence="1">Uncharacterized protein</fullName>
    </submittedName>
</protein>
<reference evidence="1 3" key="1">
    <citation type="submission" date="2017-11" db="EMBL/GenBank/DDBJ databases">
        <title>Genome sequence of the bacterial symbiont EPR9N from a vent mussel Bathymodiolus thermophilus.</title>
        <authorList>
            <person name="Won Y.-J."/>
        </authorList>
    </citation>
    <scope>NUCLEOTIDE SEQUENCE [LARGE SCALE GENOMIC DNA]</scope>
    <source>
        <strain evidence="1 3">EPR9N</strain>
    </source>
</reference>
<name>A0A3G3IMN4_9GAMM</name>
<evidence type="ECO:0000313" key="2">
    <source>
        <dbReference type="EMBL" id="CAB5505906.1"/>
    </source>
</evidence>
<dbReference type="EMBL" id="CAESAQ020000093">
    <property type="protein sequence ID" value="CAB5505906.1"/>
    <property type="molecule type" value="Genomic_DNA"/>
</dbReference>
<reference evidence="2 4" key="2">
    <citation type="submission" date="2020-05" db="EMBL/GenBank/DDBJ databases">
        <authorList>
            <person name="Petersen J."/>
            <person name="Sayavedra L."/>
        </authorList>
    </citation>
    <scope>NUCLEOTIDE SEQUENCE [LARGE SCALE GENOMIC DNA]</scope>
    <source>
        <strain evidence="2">B thermophilus SOXS</strain>
    </source>
</reference>
<evidence type="ECO:0000313" key="3">
    <source>
        <dbReference type="Proteomes" id="UP000278334"/>
    </source>
</evidence>
<keyword evidence="4" id="KW-1185">Reference proteome</keyword>
<dbReference type="KEGG" id="bthg:MS2017_1316"/>
<evidence type="ECO:0000313" key="1">
    <source>
        <dbReference type="EMBL" id="AYQ57009.1"/>
    </source>
</evidence>
<dbReference type="Proteomes" id="UP000278334">
    <property type="component" value="Chromosome"/>
</dbReference>
<accession>A0A3G3IMN4</accession>
<evidence type="ECO:0000313" key="4">
    <source>
        <dbReference type="Proteomes" id="UP000643672"/>
    </source>
</evidence>
<dbReference type="RefSeq" id="WP_158009224.1">
    <property type="nucleotide sequence ID" value="NZ_CAESAQ020000093.1"/>
</dbReference>